<dbReference type="InterPro" id="IPR016181">
    <property type="entry name" value="Acyl_CoA_acyltransferase"/>
</dbReference>
<dbReference type="InterPro" id="IPR000182">
    <property type="entry name" value="GNAT_dom"/>
</dbReference>
<dbReference type="Pfam" id="PF13302">
    <property type="entry name" value="Acetyltransf_3"/>
    <property type="match status" value="1"/>
</dbReference>
<feature type="domain" description="N-acetyltransferase" evidence="1">
    <location>
        <begin position="11"/>
        <end position="166"/>
    </location>
</feature>
<gene>
    <name evidence="2" type="ORF">HCA69_06190</name>
</gene>
<keyword evidence="2" id="KW-0808">Transferase</keyword>
<dbReference type="GO" id="GO:0016747">
    <property type="term" value="F:acyltransferase activity, transferring groups other than amino-acyl groups"/>
    <property type="evidence" value="ECO:0007669"/>
    <property type="project" value="InterPro"/>
</dbReference>
<dbReference type="Gene3D" id="3.40.630.30">
    <property type="match status" value="1"/>
</dbReference>
<dbReference type="Proteomes" id="UP000535908">
    <property type="component" value="Unassembled WGS sequence"/>
</dbReference>
<evidence type="ECO:0000313" key="3">
    <source>
        <dbReference type="Proteomes" id="UP000535908"/>
    </source>
</evidence>
<accession>A0A7X1CPF2</accession>
<proteinExistence type="predicted"/>
<dbReference type="RefSeq" id="WP_185525796.1">
    <property type="nucleotide sequence ID" value="NZ_JAARWN010000003.1"/>
</dbReference>
<evidence type="ECO:0000313" key="2">
    <source>
        <dbReference type="EMBL" id="MBC1935950.1"/>
    </source>
</evidence>
<dbReference type="PANTHER" id="PTHR43792">
    <property type="entry name" value="GNAT FAMILY, PUTATIVE (AFU_ORTHOLOGUE AFUA_3G00765)-RELATED-RELATED"/>
    <property type="match status" value="1"/>
</dbReference>
<dbReference type="AlphaFoldDB" id="A0A7X1CPF2"/>
<reference evidence="2 3" key="1">
    <citation type="submission" date="2020-03" db="EMBL/GenBank/DDBJ databases">
        <title>Soil Listeria distribution.</title>
        <authorList>
            <person name="Liao J."/>
            <person name="Wiedmann M."/>
        </authorList>
    </citation>
    <scope>NUCLEOTIDE SEQUENCE [LARGE SCALE GENOMIC DNA]</scope>
    <source>
        <strain evidence="2 3">FSL L7-0741</strain>
    </source>
</reference>
<dbReference type="InterPro" id="IPR051531">
    <property type="entry name" value="N-acetyltransferase"/>
</dbReference>
<comment type="caution">
    <text evidence="2">The sequence shown here is derived from an EMBL/GenBank/DDBJ whole genome shotgun (WGS) entry which is preliminary data.</text>
</comment>
<dbReference type="SUPFAM" id="SSF55729">
    <property type="entry name" value="Acyl-CoA N-acyltransferases (Nat)"/>
    <property type="match status" value="1"/>
</dbReference>
<organism evidence="2 3">
    <name type="scientific">Listeria grandensis</name>
    <dbReference type="NCBI Taxonomy" id="1494963"/>
    <lineage>
        <taxon>Bacteria</taxon>
        <taxon>Bacillati</taxon>
        <taxon>Bacillota</taxon>
        <taxon>Bacilli</taxon>
        <taxon>Bacillales</taxon>
        <taxon>Listeriaceae</taxon>
        <taxon>Listeria</taxon>
    </lineage>
</organism>
<evidence type="ECO:0000259" key="1">
    <source>
        <dbReference type="PROSITE" id="PS51186"/>
    </source>
</evidence>
<dbReference type="PROSITE" id="PS51186">
    <property type="entry name" value="GNAT"/>
    <property type="match status" value="1"/>
</dbReference>
<name>A0A7X1CPF2_9LIST</name>
<dbReference type="EMBL" id="JAARWN010000003">
    <property type="protein sequence ID" value="MBC1935950.1"/>
    <property type="molecule type" value="Genomic_DNA"/>
</dbReference>
<protein>
    <submittedName>
        <fullName evidence="2">GNAT family N-acetyltransferase</fullName>
    </submittedName>
</protein>
<sequence length="167" mass="18995">MTFPTIQTSRLTLRQLTTDDSSAIFALRSNPEVAAFQDRPLQQNLEESTAFITKINTGIACKTWIFWAITLQETSEFIGTACLWNFSEEQTRADLGYELLPRFQGAGYMREALLPVIDYGFTELQQIDGVTHKNNDRSTQLLKKLGFTLNPDFADGNEIIYTLKKRS</sequence>